<evidence type="ECO:0000256" key="3">
    <source>
        <dbReference type="ARBA" id="ARBA00023163"/>
    </source>
</evidence>
<evidence type="ECO:0000256" key="1">
    <source>
        <dbReference type="ARBA" id="ARBA00023015"/>
    </source>
</evidence>
<dbReference type="PROSITE" id="PS51755">
    <property type="entry name" value="OMPR_PHOB"/>
    <property type="match status" value="1"/>
</dbReference>
<dbReference type="SMART" id="SM00448">
    <property type="entry name" value="REC"/>
    <property type="match status" value="1"/>
</dbReference>
<dbReference type="GO" id="GO:0000156">
    <property type="term" value="F:phosphorelay response regulator activity"/>
    <property type="evidence" value="ECO:0007669"/>
    <property type="project" value="TreeGrafter"/>
</dbReference>
<keyword evidence="1" id="KW-0805">Transcription regulation</keyword>
<keyword evidence="2 5" id="KW-0238">DNA-binding</keyword>
<keyword evidence="3" id="KW-0804">Transcription</keyword>
<name>A0AA41X5T6_9ALTE</name>
<evidence type="ECO:0000256" key="5">
    <source>
        <dbReference type="PROSITE-ProRule" id="PRU01091"/>
    </source>
</evidence>
<dbReference type="Gene3D" id="3.40.50.2300">
    <property type="match status" value="1"/>
</dbReference>
<accession>A0AA41X5T6</accession>
<dbReference type="GO" id="GO:0032993">
    <property type="term" value="C:protein-DNA complex"/>
    <property type="evidence" value="ECO:0007669"/>
    <property type="project" value="TreeGrafter"/>
</dbReference>
<protein>
    <submittedName>
        <fullName evidence="8">Response regulator</fullName>
    </submittedName>
</protein>
<dbReference type="Proteomes" id="UP001165413">
    <property type="component" value="Unassembled WGS sequence"/>
</dbReference>
<feature type="DNA-binding region" description="OmpR/PhoB-type" evidence="5">
    <location>
        <begin position="123"/>
        <end position="217"/>
    </location>
</feature>
<dbReference type="CDD" id="cd17624">
    <property type="entry name" value="REC_OmpR_PmrA-like"/>
    <property type="match status" value="1"/>
</dbReference>
<dbReference type="Pfam" id="PF00486">
    <property type="entry name" value="Trans_reg_C"/>
    <property type="match status" value="1"/>
</dbReference>
<dbReference type="PROSITE" id="PS50110">
    <property type="entry name" value="RESPONSE_REGULATORY"/>
    <property type="match status" value="1"/>
</dbReference>
<feature type="domain" description="Response regulatory" evidence="6">
    <location>
        <begin position="2"/>
        <end position="116"/>
    </location>
</feature>
<dbReference type="RefSeq" id="WP_254101157.1">
    <property type="nucleotide sequence ID" value="NZ_JANATA010000016.1"/>
</dbReference>
<keyword evidence="9" id="KW-1185">Reference proteome</keyword>
<dbReference type="GO" id="GO:0006355">
    <property type="term" value="P:regulation of DNA-templated transcription"/>
    <property type="evidence" value="ECO:0007669"/>
    <property type="project" value="InterPro"/>
</dbReference>
<dbReference type="InterPro" id="IPR011006">
    <property type="entry name" value="CheY-like_superfamily"/>
</dbReference>
<dbReference type="GO" id="GO:0005829">
    <property type="term" value="C:cytosol"/>
    <property type="evidence" value="ECO:0007669"/>
    <property type="project" value="TreeGrafter"/>
</dbReference>
<evidence type="ECO:0000259" key="6">
    <source>
        <dbReference type="PROSITE" id="PS50110"/>
    </source>
</evidence>
<dbReference type="InterPro" id="IPR001867">
    <property type="entry name" value="OmpR/PhoB-type_DNA-bd"/>
</dbReference>
<dbReference type="InterPro" id="IPR001789">
    <property type="entry name" value="Sig_transdc_resp-reg_receiver"/>
</dbReference>
<evidence type="ECO:0000256" key="4">
    <source>
        <dbReference type="PROSITE-ProRule" id="PRU00169"/>
    </source>
</evidence>
<proteinExistence type="predicted"/>
<dbReference type="InterPro" id="IPR016032">
    <property type="entry name" value="Sig_transdc_resp-reg_C-effctor"/>
</dbReference>
<dbReference type="InterPro" id="IPR036388">
    <property type="entry name" value="WH-like_DNA-bd_sf"/>
</dbReference>
<dbReference type="SUPFAM" id="SSF46894">
    <property type="entry name" value="C-terminal effector domain of the bipartite response regulators"/>
    <property type="match status" value="1"/>
</dbReference>
<sequence length="217" mass="23888">MHILLVEDELELARGIQTSLRLGHYAVSHIVQGKEAILAAESGDCDLMVLDLGLPDMDGLEVLKVIRAKKIALPIIILTARDNVDDKIKGLDAGADDYLAKPFAVDELLARVRVIERRLGNAQTAIITKDSVTINTQTHTVTVANSPVTLAKKEYMILRALLERIGHIISKSQLESALYAWGDEIASNTIEVHIHNLRKKLPPNFITTIRGVGYSIQ</sequence>
<dbReference type="PANTHER" id="PTHR48111:SF67">
    <property type="entry name" value="TRANSCRIPTIONAL REGULATORY PROTEIN TCTD"/>
    <property type="match status" value="1"/>
</dbReference>
<dbReference type="AlphaFoldDB" id="A0AA41X5T6"/>
<dbReference type="SUPFAM" id="SSF52172">
    <property type="entry name" value="CheY-like"/>
    <property type="match status" value="1"/>
</dbReference>
<dbReference type="CDD" id="cd00383">
    <property type="entry name" value="trans_reg_C"/>
    <property type="match status" value="1"/>
</dbReference>
<keyword evidence="4" id="KW-0597">Phosphoprotein</keyword>
<dbReference type="InterPro" id="IPR039420">
    <property type="entry name" value="WalR-like"/>
</dbReference>
<dbReference type="Gene3D" id="6.10.250.690">
    <property type="match status" value="1"/>
</dbReference>
<dbReference type="SMART" id="SM00862">
    <property type="entry name" value="Trans_reg_C"/>
    <property type="match status" value="1"/>
</dbReference>
<evidence type="ECO:0000313" key="8">
    <source>
        <dbReference type="EMBL" id="MCP3429149.1"/>
    </source>
</evidence>
<evidence type="ECO:0000256" key="2">
    <source>
        <dbReference type="ARBA" id="ARBA00023125"/>
    </source>
</evidence>
<comment type="caution">
    <text evidence="8">The sequence shown here is derived from an EMBL/GenBank/DDBJ whole genome shotgun (WGS) entry which is preliminary data.</text>
</comment>
<organism evidence="8 9">
    <name type="scientific">Opacimonas viscosa</name>
    <dbReference type="NCBI Taxonomy" id="2961944"/>
    <lineage>
        <taxon>Bacteria</taxon>
        <taxon>Pseudomonadati</taxon>
        <taxon>Pseudomonadota</taxon>
        <taxon>Gammaproteobacteria</taxon>
        <taxon>Alteromonadales</taxon>
        <taxon>Alteromonadaceae</taxon>
        <taxon>Opacimonas</taxon>
    </lineage>
</organism>
<feature type="modified residue" description="4-aspartylphosphate" evidence="4">
    <location>
        <position position="51"/>
    </location>
</feature>
<dbReference type="Pfam" id="PF00072">
    <property type="entry name" value="Response_reg"/>
    <property type="match status" value="1"/>
</dbReference>
<reference evidence="8" key="1">
    <citation type="submission" date="2022-07" db="EMBL/GenBank/DDBJ databases">
        <title>Characterization of the Novel Bacterium Alteromonas immobilis LMIT006 and Alteromonas gregis LMIT007.</title>
        <authorList>
            <person name="Lin X."/>
        </authorList>
    </citation>
    <scope>NUCLEOTIDE SEQUENCE</scope>
    <source>
        <strain evidence="8">LMIT007</strain>
    </source>
</reference>
<dbReference type="PANTHER" id="PTHR48111">
    <property type="entry name" value="REGULATOR OF RPOS"/>
    <property type="match status" value="1"/>
</dbReference>
<evidence type="ECO:0000313" key="9">
    <source>
        <dbReference type="Proteomes" id="UP001165413"/>
    </source>
</evidence>
<evidence type="ECO:0000259" key="7">
    <source>
        <dbReference type="PROSITE" id="PS51755"/>
    </source>
</evidence>
<dbReference type="EMBL" id="JANATA010000016">
    <property type="protein sequence ID" value="MCP3429149.1"/>
    <property type="molecule type" value="Genomic_DNA"/>
</dbReference>
<gene>
    <name evidence="8" type="ORF">NLF92_09360</name>
</gene>
<feature type="domain" description="OmpR/PhoB-type" evidence="7">
    <location>
        <begin position="123"/>
        <end position="217"/>
    </location>
</feature>
<dbReference type="Gene3D" id="1.10.10.10">
    <property type="entry name" value="Winged helix-like DNA-binding domain superfamily/Winged helix DNA-binding domain"/>
    <property type="match status" value="1"/>
</dbReference>
<dbReference type="GO" id="GO:0000976">
    <property type="term" value="F:transcription cis-regulatory region binding"/>
    <property type="evidence" value="ECO:0007669"/>
    <property type="project" value="TreeGrafter"/>
</dbReference>